<dbReference type="GO" id="GO:0005737">
    <property type="term" value="C:cytoplasm"/>
    <property type="evidence" value="ECO:0007669"/>
    <property type="project" value="TreeGrafter"/>
</dbReference>
<evidence type="ECO:0000259" key="2">
    <source>
        <dbReference type="Pfam" id="PF01266"/>
    </source>
</evidence>
<dbReference type="GO" id="GO:0016491">
    <property type="term" value="F:oxidoreductase activity"/>
    <property type="evidence" value="ECO:0007669"/>
    <property type="project" value="UniProtKB-KW"/>
</dbReference>
<dbReference type="SUPFAM" id="SSF51905">
    <property type="entry name" value="FAD/NAD(P)-binding domain"/>
    <property type="match status" value="1"/>
</dbReference>
<dbReference type="Gene3D" id="3.30.9.10">
    <property type="entry name" value="D-Amino Acid Oxidase, subunit A, domain 2"/>
    <property type="match status" value="1"/>
</dbReference>
<keyword evidence="4" id="KW-1185">Reference proteome</keyword>
<dbReference type="PANTHER" id="PTHR13847:SF289">
    <property type="entry name" value="GLYCINE OXIDASE"/>
    <property type="match status" value="1"/>
</dbReference>
<dbReference type="Pfam" id="PF01266">
    <property type="entry name" value="DAO"/>
    <property type="match status" value="1"/>
</dbReference>
<dbReference type="Proteomes" id="UP000295030">
    <property type="component" value="Unassembled WGS sequence"/>
</dbReference>
<name>A0A4R1I2X3_ANCAQ</name>
<dbReference type="Gene3D" id="3.50.50.60">
    <property type="entry name" value="FAD/NAD(P)-binding domain"/>
    <property type="match status" value="2"/>
</dbReference>
<gene>
    <name evidence="3" type="ORF">EV667_2315</name>
</gene>
<evidence type="ECO:0000313" key="4">
    <source>
        <dbReference type="Proteomes" id="UP000295030"/>
    </source>
</evidence>
<dbReference type="InterPro" id="IPR036188">
    <property type="entry name" value="FAD/NAD-bd_sf"/>
</dbReference>
<sequence length="415" mass="44496">MPAPDEQNIAVIGAGIVGISSALYLQRAGFAVTLIDRDEPGHGASFGNAAALAPHAFVPINSPSIPRRLLPLLFASGSPLSIDWGYAPRMLPWLLSFLSHCTPSEVTRIAQAMHTLLSRNLDYALPLFRESGADRLMRAGGYLHLYESEAAYRASAGEVALYKRLADDVEEIDAAAIRRLEPNLAPVFVKALYFHSALHYLSTVDVCATLVKQFCARGGRFLRDEVRTLDAEADGRIRVAGTQQGVYDQAVLAAGAHARRLFGSSVEKLPLETERGYHIMFGGQAGIISRTCSSATAGFAMTPMSEGLRCAGMVELAGLDKPPNPACHAYLDRTAKRFLPDITERPSSTWMGFRPSMPDALPVIGRSGRTANVILAVGHQHVGMSSGCVTGAIVADIAAGRTPPIDITPFSPARF</sequence>
<dbReference type="EMBL" id="SMFY01000002">
    <property type="protein sequence ID" value="TCK28311.1"/>
    <property type="molecule type" value="Genomic_DNA"/>
</dbReference>
<dbReference type="AlphaFoldDB" id="A0A4R1I2X3"/>
<feature type="domain" description="FAD dependent oxidoreductase" evidence="2">
    <location>
        <begin position="9"/>
        <end position="396"/>
    </location>
</feature>
<evidence type="ECO:0000256" key="1">
    <source>
        <dbReference type="ARBA" id="ARBA00023002"/>
    </source>
</evidence>
<comment type="caution">
    <text evidence="3">The sequence shown here is derived from an EMBL/GenBank/DDBJ whole genome shotgun (WGS) entry which is preliminary data.</text>
</comment>
<keyword evidence="1" id="KW-0560">Oxidoreductase</keyword>
<reference evidence="3 4" key="1">
    <citation type="submission" date="2019-03" db="EMBL/GenBank/DDBJ databases">
        <title>Genomic Encyclopedia of Type Strains, Phase IV (KMG-IV): sequencing the most valuable type-strain genomes for metagenomic binning, comparative biology and taxonomic classification.</title>
        <authorList>
            <person name="Goeker M."/>
        </authorList>
    </citation>
    <scope>NUCLEOTIDE SEQUENCE [LARGE SCALE GENOMIC DNA]</scope>
    <source>
        <strain evidence="3 4">DSM 101</strain>
    </source>
</reference>
<organism evidence="3 4">
    <name type="scientific">Ancylobacter aquaticus</name>
    <dbReference type="NCBI Taxonomy" id="100"/>
    <lineage>
        <taxon>Bacteria</taxon>
        <taxon>Pseudomonadati</taxon>
        <taxon>Pseudomonadota</taxon>
        <taxon>Alphaproteobacteria</taxon>
        <taxon>Hyphomicrobiales</taxon>
        <taxon>Xanthobacteraceae</taxon>
        <taxon>Ancylobacter</taxon>
    </lineage>
</organism>
<dbReference type="RefSeq" id="WP_165901599.1">
    <property type="nucleotide sequence ID" value="NZ_SMFY01000002.1"/>
</dbReference>
<evidence type="ECO:0000313" key="3">
    <source>
        <dbReference type="EMBL" id="TCK28311.1"/>
    </source>
</evidence>
<accession>A0A4R1I2X3</accession>
<protein>
    <submittedName>
        <fullName evidence="3">D-amino-acid dehydrogenase</fullName>
    </submittedName>
</protein>
<dbReference type="SUPFAM" id="SSF54373">
    <property type="entry name" value="FAD-linked reductases, C-terminal domain"/>
    <property type="match status" value="1"/>
</dbReference>
<dbReference type="InterPro" id="IPR006076">
    <property type="entry name" value="FAD-dep_OxRdtase"/>
</dbReference>
<dbReference type="PANTHER" id="PTHR13847">
    <property type="entry name" value="SARCOSINE DEHYDROGENASE-RELATED"/>
    <property type="match status" value="1"/>
</dbReference>
<proteinExistence type="predicted"/>